<protein>
    <submittedName>
        <fullName evidence="2">Uncharacterized protein</fullName>
    </submittedName>
</protein>
<sequence>MQRSDTTRTSTHRRRPFRWDKTNRIASNLFLQEIVVPEKRAVDTTEAECKIMAQTKRCEVMPMKFADDKWLYVPEPSENVTGDKHFFIIILKLGSKGNKTSDLILDRTTSKPTKEELEYIRIRDDYYNYPEDKRMALLKLLQSHVQYLKDKTLDKENEILRAAHDMNCQITRIKRSMAVAAAQYDAWLAAGKRDYLFNERMPLRTKITFTTAALNPSMKTLQHHKMDGSLQPTSQVTCPTTTSTSTVNITCTATTPGSCRKLPLFQWSKASRSHCVTLTTTATNTNNRPTPDIKLSSPAQ</sequence>
<feature type="compositionally biased region" description="Low complexity" evidence="1">
    <location>
        <begin position="281"/>
        <end position="290"/>
    </location>
</feature>
<gene>
    <name evidence="2" type="ORF">DAPPUDRAFT_106152</name>
</gene>
<feature type="region of interest" description="Disordered" evidence="1">
    <location>
        <begin position="281"/>
        <end position="300"/>
    </location>
</feature>
<proteinExistence type="predicted"/>
<reference evidence="2 3" key="1">
    <citation type="journal article" date="2011" name="Science">
        <title>The ecoresponsive genome of Daphnia pulex.</title>
        <authorList>
            <person name="Colbourne J.K."/>
            <person name="Pfrender M.E."/>
            <person name="Gilbert D."/>
            <person name="Thomas W.K."/>
            <person name="Tucker A."/>
            <person name="Oakley T.H."/>
            <person name="Tokishita S."/>
            <person name="Aerts A."/>
            <person name="Arnold G.J."/>
            <person name="Basu M.K."/>
            <person name="Bauer D.J."/>
            <person name="Caceres C.E."/>
            <person name="Carmel L."/>
            <person name="Casola C."/>
            <person name="Choi J.H."/>
            <person name="Detter J.C."/>
            <person name="Dong Q."/>
            <person name="Dusheyko S."/>
            <person name="Eads B.D."/>
            <person name="Frohlich T."/>
            <person name="Geiler-Samerotte K.A."/>
            <person name="Gerlach D."/>
            <person name="Hatcher P."/>
            <person name="Jogdeo S."/>
            <person name="Krijgsveld J."/>
            <person name="Kriventseva E.V."/>
            <person name="Kultz D."/>
            <person name="Laforsch C."/>
            <person name="Lindquist E."/>
            <person name="Lopez J."/>
            <person name="Manak J.R."/>
            <person name="Muller J."/>
            <person name="Pangilinan J."/>
            <person name="Patwardhan R.P."/>
            <person name="Pitluck S."/>
            <person name="Pritham E.J."/>
            <person name="Rechtsteiner A."/>
            <person name="Rho M."/>
            <person name="Rogozin I.B."/>
            <person name="Sakarya O."/>
            <person name="Salamov A."/>
            <person name="Schaack S."/>
            <person name="Shapiro H."/>
            <person name="Shiga Y."/>
            <person name="Skalitzky C."/>
            <person name="Smith Z."/>
            <person name="Souvorov A."/>
            <person name="Sung W."/>
            <person name="Tang Z."/>
            <person name="Tsuchiya D."/>
            <person name="Tu H."/>
            <person name="Vos H."/>
            <person name="Wang M."/>
            <person name="Wolf Y.I."/>
            <person name="Yamagata H."/>
            <person name="Yamada T."/>
            <person name="Ye Y."/>
            <person name="Shaw J.R."/>
            <person name="Andrews J."/>
            <person name="Crease T.J."/>
            <person name="Tang H."/>
            <person name="Lucas S.M."/>
            <person name="Robertson H.M."/>
            <person name="Bork P."/>
            <person name="Koonin E.V."/>
            <person name="Zdobnov E.M."/>
            <person name="Grigoriev I.V."/>
            <person name="Lynch M."/>
            <person name="Boore J.L."/>
        </authorList>
    </citation>
    <scope>NUCLEOTIDE SEQUENCE [LARGE SCALE GENOMIC DNA]</scope>
</reference>
<evidence type="ECO:0000313" key="3">
    <source>
        <dbReference type="Proteomes" id="UP000000305"/>
    </source>
</evidence>
<dbReference type="InParanoid" id="E9GSX1"/>
<name>E9GSX1_DAPPU</name>
<dbReference type="AlphaFoldDB" id="E9GSX1"/>
<evidence type="ECO:0000256" key="1">
    <source>
        <dbReference type="SAM" id="MobiDB-lite"/>
    </source>
</evidence>
<organism evidence="2 3">
    <name type="scientific">Daphnia pulex</name>
    <name type="common">Water flea</name>
    <dbReference type="NCBI Taxonomy" id="6669"/>
    <lineage>
        <taxon>Eukaryota</taxon>
        <taxon>Metazoa</taxon>
        <taxon>Ecdysozoa</taxon>
        <taxon>Arthropoda</taxon>
        <taxon>Crustacea</taxon>
        <taxon>Branchiopoda</taxon>
        <taxon>Diplostraca</taxon>
        <taxon>Cladocera</taxon>
        <taxon>Anomopoda</taxon>
        <taxon>Daphniidae</taxon>
        <taxon>Daphnia</taxon>
    </lineage>
</organism>
<dbReference type="HOGENOM" id="CLU_928325_0_0_1"/>
<dbReference type="EMBL" id="GL732562">
    <property type="protein sequence ID" value="EFX77506.1"/>
    <property type="molecule type" value="Genomic_DNA"/>
</dbReference>
<keyword evidence="3" id="KW-1185">Reference proteome</keyword>
<evidence type="ECO:0000313" key="2">
    <source>
        <dbReference type="EMBL" id="EFX77506.1"/>
    </source>
</evidence>
<accession>E9GSX1</accession>
<dbReference type="KEGG" id="dpx:DAPPUDRAFT_106152"/>
<dbReference type="Proteomes" id="UP000000305">
    <property type="component" value="Unassembled WGS sequence"/>
</dbReference>